<dbReference type="PANTHER" id="PTHR43278:SF2">
    <property type="entry name" value="IRON-SULFUR FLAVOPROTEIN"/>
    <property type="match status" value="1"/>
</dbReference>
<reference evidence="4 5" key="1">
    <citation type="submission" date="2014-09" db="EMBL/GenBank/DDBJ databases">
        <title>Butyrate-producing bacteria isolated from human gut.</title>
        <authorList>
            <person name="Zhang Q."/>
            <person name="Zhao L."/>
        </authorList>
    </citation>
    <scope>NUCLEOTIDE SEQUENCE [LARGE SCALE GENOMIC DNA]</scope>
    <source>
        <strain evidence="4 5">21</strain>
    </source>
</reference>
<feature type="domain" description="NADPH-dependent FMN reductase-like" evidence="3">
    <location>
        <begin position="11"/>
        <end position="150"/>
    </location>
</feature>
<evidence type="ECO:0000256" key="2">
    <source>
        <dbReference type="ARBA" id="ARBA00022643"/>
    </source>
</evidence>
<keyword evidence="2" id="KW-0288">FMN</keyword>
<evidence type="ECO:0000313" key="5">
    <source>
        <dbReference type="Proteomes" id="UP000245288"/>
    </source>
</evidence>
<name>A0A2V1JS23_EUBRA</name>
<dbReference type="RefSeq" id="WP_109216083.1">
    <property type="nucleotide sequence ID" value="NZ_JRFU01000122.1"/>
</dbReference>
<dbReference type="Proteomes" id="UP000245288">
    <property type="component" value="Unassembled WGS sequence"/>
</dbReference>
<dbReference type="GO" id="GO:0016491">
    <property type="term" value="F:oxidoreductase activity"/>
    <property type="evidence" value="ECO:0007669"/>
    <property type="project" value="InterPro"/>
</dbReference>
<dbReference type="PANTHER" id="PTHR43278">
    <property type="entry name" value="NAD(P)H-DEPENDENT FMN-CONTAINING OXIDOREDUCTASE YWQN-RELATED"/>
    <property type="match status" value="1"/>
</dbReference>
<protein>
    <submittedName>
        <fullName evidence="4">FMN reductase</fullName>
    </submittedName>
</protein>
<dbReference type="InterPro" id="IPR005025">
    <property type="entry name" value="FMN_Rdtase-like_dom"/>
</dbReference>
<keyword evidence="1" id="KW-0285">Flavoprotein</keyword>
<dbReference type="OrthoDB" id="9805976at2"/>
<dbReference type="SUPFAM" id="SSF52218">
    <property type="entry name" value="Flavoproteins"/>
    <property type="match status" value="1"/>
</dbReference>
<organism evidence="4 5">
    <name type="scientific">Eubacterium ramulus</name>
    <dbReference type="NCBI Taxonomy" id="39490"/>
    <lineage>
        <taxon>Bacteria</taxon>
        <taxon>Bacillati</taxon>
        <taxon>Bacillota</taxon>
        <taxon>Clostridia</taxon>
        <taxon>Eubacteriales</taxon>
        <taxon>Eubacteriaceae</taxon>
        <taxon>Eubacterium</taxon>
    </lineage>
</organism>
<comment type="caution">
    <text evidence="4">The sequence shown here is derived from an EMBL/GenBank/DDBJ whole genome shotgun (WGS) entry which is preliminary data.</text>
</comment>
<dbReference type="EMBL" id="JRFU01000122">
    <property type="protein sequence ID" value="PWE86183.1"/>
    <property type="molecule type" value="Genomic_DNA"/>
</dbReference>
<dbReference type="Gene3D" id="3.40.50.360">
    <property type="match status" value="1"/>
</dbReference>
<dbReference type="Pfam" id="PF03358">
    <property type="entry name" value="FMN_red"/>
    <property type="match status" value="1"/>
</dbReference>
<sequence>MAKVLALSFGRKMSNTDVMLKEVLKKCEEAGHEIKFMRPDDLEIKPCIGCCGCVVGIMSGRTNGACVFKDDFHLVEDAYYDADAVIIGSPVYETSPSGTFKTFCDRFGPSHDLAFLTEAKKERIAQGNELLPDERVFKPRVGALVGVGGAMTENWTIMTIPIMYESMMSAGVDVIDTHVYYGAMAVDHVLGVPAQMERMDKMAQNIIDALAAQTDEERTKWRGADNYACPVCHQSMVRVTPGTDLVECAICGINGKIEMVDGKATYTFSEEEQLRSRMNYGGKLEHRNEIAHGAMTQKRTENLAELKKSYLHIGE</sequence>
<dbReference type="InterPro" id="IPR051796">
    <property type="entry name" value="ISF_SsuE-like"/>
</dbReference>
<evidence type="ECO:0000256" key="1">
    <source>
        <dbReference type="ARBA" id="ARBA00022630"/>
    </source>
</evidence>
<gene>
    <name evidence="4" type="ORF">LG34_11410</name>
</gene>
<accession>A0A2V1JS23</accession>
<dbReference type="InterPro" id="IPR029039">
    <property type="entry name" value="Flavoprotein-like_sf"/>
</dbReference>
<keyword evidence="5" id="KW-1185">Reference proteome</keyword>
<dbReference type="AlphaFoldDB" id="A0A2V1JS23"/>
<evidence type="ECO:0000313" key="4">
    <source>
        <dbReference type="EMBL" id="PWE86183.1"/>
    </source>
</evidence>
<evidence type="ECO:0000259" key="3">
    <source>
        <dbReference type="Pfam" id="PF03358"/>
    </source>
</evidence>
<proteinExistence type="predicted"/>